<dbReference type="Proteomes" id="UP000075578">
    <property type="component" value="Unassembled WGS sequence"/>
</dbReference>
<dbReference type="InterPro" id="IPR036866">
    <property type="entry name" value="RibonucZ/Hydroxyglut_hydro"/>
</dbReference>
<evidence type="ECO:0000259" key="5">
    <source>
        <dbReference type="SMART" id="SM00849"/>
    </source>
</evidence>
<dbReference type="InterPro" id="IPR041712">
    <property type="entry name" value="DHPS-like_MBL-fold"/>
</dbReference>
<sequence length="226" mass="25547">MLELAVVYDNDQERDDLTPSWGFSSFIKTPERSILFDTGADSAILLDNMDKMGLDPKEIQAIIISHTHSDHAGGLRELLRINSSASVYVPNLGFKRKLENNKNRVFQIKDYKEIYPGISIINHNNTQALVFDVENDMFMAVSRIPTKAIEMMKKAKELTGKDIHFLLGGFCLHDPSEIERIINPLEKFGVRKIVICHCCGEMDEKILKEKFGENCIKAGVGSVIKF</sequence>
<dbReference type="GO" id="GO:0008270">
    <property type="term" value="F:zinc ion binding"/>
    <property type="evidence" value="ECO:0007669"/>
    <property type="project" value="InterPro"/>
</dbReference>
<proteinExistence type="predicted"/>
<keyword evidence="6" id="KW-0808">Transferase</keyword>
<dbReference type="GO" id="GO:0102041">
    <property type="term" value="F:7,8-dihydropterin-6-yl-methyl-4-(beta-D-ribofuranosyl)aminobenzene 5'-phosphate synthase"/>
    <property type="evidence" value="ECO:0007669"/>
    <property type="project" value="UniProtKB-EC"/>
</dbReference>
<dbReference type="PROSITE" id="PS00743">
    <property type="entry name" value="BETA_LACTAMASE_B_1"/>
    <property type="match status" value="1"/>
</dbReference>
<dbReference type="CDD" id="cd07713">
    <property type="entry name" value="DHPS-like_MBL-fold"/>
    <property type="match status" value="1"/>
</dbReference>
<dbReference type="SUPFAM" id="SSF56281">
    <property type="entry name" value="Metallo-hydrolase/oxidoreductase"/>
    <property type="match status" value="1"/>
</dbReference>
<dbReference type="PANTHER" id="PTHR13754:SF13">
    <property type="entry name" value="METALLO-BETA-LACTAMASE SUPERFAMILY PROTEIN (AFU_ORTHOLOGUE AFUA_3G07630)"/>
    <property type="match status" value="1"/>
</dbReference>
<dbReference type="EMBL" id="LNGD01000059">
    <property type="protein sequence ID" value="KYC51659.1"/>
    <property type="molecule type" value="Genomic_DNA"/>
</dbReference>
<dbReference type="InterPro" id="IPR001279">
    <property type="entry name" value="Metallo-B-lactamas"/>
</dbReference>
<evidence type="ECO:0000256" key="1">
    <source>
        <dbReference type="ARBA" id="ARBA00001947"/>
    </source>
</evidence>
<comment type="cofactor">
    <cofactor evidence="1">
        <name>Zn(2+)</name>
        <dbReference type="ChEBI" id="CHEBI:29105"/>
    </cofactor>
</comment>
<feature type="domain" description="Metallo-beta-lactamase" evidence="5">
    <location>
        <begin position="30"/>
        <end position="197"/>
    </location>
</feature>
<comment type="caution">
    <text evidence="6">The sequence shown here is derived from an EMBL/GenBank/DDBJ whole genome shotgun (WGS) entry which is preliminary data.</text>
</comment>
<keyword evidence="3" id="KW-0378">Hydrolase</keyword>
<dbReference type="PANTHER" id="PTHR13754">
    <property type="entry name" value="METALLO-BETA-LACTAMASE SUPERFAMILY PROTEIN"/>
    <property type="match status" value="1"/>
</dbReference>
<keyword evidence="4" id="KW-0862">Zinc</keyword>
<organism evidence="6 7">
    <name type="scientific">Candidatus Methanofastidiosum methylothiophilum</name>
    <dbReference type="NCBI Taxonomy" id="1705564"/>
    <lineage>
        <taxon>Archaea</taxon>
        <taxon>Methanobacteriati</taxon>
        <taxon>Methanobacteriota</taxon>
        <taxon>Stenosarchaea group</taxon>
        <taxon>Candidatus Methanofastidiosia</taxon>
        <taxon>Candidatus Methanofastidiosales</taxon>
        <taxon>Candidatus Methanofastidiosaceae</taxon>
        <taxon>Candidatus Methanofastidiosum</taxon>
    </lineage>
</organism>
<name>A0A150J376_9EURY</name>
<evidence type="ECO:0000313" key="7">
    <source>
        <dbReference type="Proteomes" id="UP000075578"/>
    </source>
</evidence>
<evidence type="ECO:0000256" key="3">
    <source>
        <dbReference type="ARBA" id="ARBA00022801"/>
    </source>
</evidence>
<keyword evidence="2" id="KW-0479">Metal-binding</keyword>
<dbReference type="GO" id="GO:0017001">
    <property type="term" value="P:antibiotic catabolic process"/>
    <property type="evidence" value="ECO:0007669"/>
    <property type="project" value="InterPro"/>
</dbReference>
<accession>A0A150J376</accession>
<dbReference type="EC" id="2.5.1.105" evidence="6"/>
<dbReference type="GO" id="GO:0008800">
    <property type="term" value="F:beta-lactamase activity"/>
    <property type="evidence" value="ECO:0007669"/>
    <property type="project" value="InterPro"/>
</dbReference>
<dbReference type="InterPro" id="IPR001018">
    <property type="entry name" value="Beta-lactamase_class-B_CS"/>
</dbReference>
<dbReference type="AlphaFoldDB" id="A0A150J376"/>
<protein>
    <submittedName>
        <fullName evidence="6">7, 8-dihydropterin-6-methyl-4-(Beta-D-ribofuranosyl)-aminobenzene-5'-phosphate synthase</fullName>
        <ecNumber evidence="6">2.5.1.105</ecNumber>
    </submittedName>
</protein>
<reference evidence="6 7" key="1">
    <citation type="journal article" date="2016" name="ISME J.">
        <title>Chasing the elusive Euryarchaeota class WSA2: genomes reveal a uniquely fastidious methyl-reducing methanogen.</title>
        <authorList>
            <person name="Nobu M.K."/>
            <person name="Narihiro T."/>
            <person name="Kuroda K."/>
            <person name="Mei R."/>
            <person name="Liu W.T."/>
        </authorList>
    </citation>
    <scope>NUCLEOTIDE SEQUENCE [LARGE SCALE GENOMIC DNA]</scope>
    <source>
        <strain evidence="6">U1lsi0528_Bin089</strain>
    </source>
</reference>
<evidence type="ECO:0000256" key="4">
    <source>
        <dbReference type="ARBA" id="ARBA00022833"/>
    </source>
</evidence>
<dbReference type="Pfam" id="PF00753">
    <property type="entry name" value="Lactamase_B"/>
    <property type="match status" value="1"/>
</dbReference>
<dbReference type="InterPro" id="IPR052926">
    <property type="entry name" value="Metallo-beta-lactamase_dom"/>
</dbReference>
<gene>
    <name evidence="6" type="ORF">AMQ74_01051</name>
</gene>
<evidence type="ECO:0000313" key="6">
    <source>
        <dbReference type="EMBL" id="KYC51659.1"/>
    </source>
</evidence>
<dbReference type="Gene3D" id="3.60.15.10">
    <property type="entry name" value="Ribonuclease Z/Hydroxyacylglutathione hydrolase-like"/>
    <property type="match status" value="1"/>
</dbReference>
<evidence type="ECO:0000256" key="2">
    <source>
        <dbReference type="ARBA" id="ARBA00022723"/>
    </source>
</evidence>
<dbReference type="SMART" id="SM00849">
    <property type="entry name" value="Lactamase_B"/>
    <property type="match status" value="1"/>
</dbReference>